<evidence type="ECO:0000313" key="2">
    <source>
        <dbReference type="EMBL" id="CAG8665541.1"/>
    </source>
</evidence>
<feature type="domain" description="Dienelactone hydrolase" evidence="1">
    <location>
        <begin position="29"/>
        <end position="237"/>
    </location>
</feature>
<dbReference type="Gene3D" id="3.40.50.1820">
    <property type="entry name" value="alpha/beta hydrolase"/>
    <property type="match status" value="1"/>
</dbReference>
<keyword evidence="3" id="KW-1185">Reference proteome</keyword>
<reference evidence="2" key="1">
    <citation type="submission" date="2021-06" db="EMBL/GenBank/DDBJ databases">
        <authorList>
            <person name="Kallberg Y."/>
            <person name="Tangrot J."/>
            <person name="Rosling A."/>
        </authorList>
    </citation>
    <scope>NUCLEOTIDE SEQUENCE</scope>
    <source>
        <strain evidence="2">FL130A</strain>
    </source>
</reference>
<dbReference type="SUPFAM" id="SSF53474">
    <property type="entry name" value="alpha/beta-Hydrolases"/>
    <property type="match status" value="1"/>
</dbReference>
<dbReference type="InterPro" id="IPR002925">
    <property type="entry name" value="Dienelactn_hydro"/>
</dbReference>
<comment type="caution">
    <text evidence="2">The sequence shown here is derived from an EMBL/GenBank/DDBJ whole genome shotgun (WGS) entry which is preliminary data.</text>
</comment>
<dbReference type="InterPro" id="IPR029058">
    <property type="entry name" value="AB_hydrolase_fold"/>
</dbReference>
<dbReference type="GO" id="GO:0016787">
    <property type="term" value="F:hydrolase activity"/>
    <property type="evidence" value="ECO:0007669"/>
    <property type="project" value="InterPro"/>
</dbReference>
<dbReference type="PANTHER" id="PTHR47668:SF1">
    <property type="entry name" value="DIENELACTONE HYDROLASE DOMAIN-CONTAINING PROTEIN-RELATED"/>
    <property type="match status" value="1"/>
</dbReference>
<evidence type="ECO:0000259" key="1">
    <source>
        <dbReference type="Pfam" id="PF01738"/>
    </source>
</evidence>
<dbReference type="AlphaFoldDB" id="A0A9N9E9G2"/>
<proteinExistence type="predicted"/>
<dbReference type="Pfam" id="PF01738">
    <property type="entry name" value="DLH"/>
    <property type="match status" value="1"/>
</dbReference>
<evidence type="ECO:0000313" key="3">
    <source>
        <dbReference type="Proteomes" id="UP000789508"/>
    </source>
</evidence>
<protein>
    <submittedName>
        <fullName evidence="2">5253_t:CDS:1</fullName>
    </submittedName>
</protein>
<dbReference type="OrthoDB" id="17560at2759"/>
<organism evidence="2 3">
    <name type="scientific">Ambispora leptoticha</name>
    <dbReference type="NCBI Taxonomy" id="144679"/>
    <lineage>
        <taxon>Eukaryota</taxon>
        <taxon>Fungi</taxon>
        <taxon>Fungi incertae sedis</taxon>
        <taxon>Mucoromycota</taxon>
        <taxon>Glomeromycotina</taxon>
        <taxon>Glomeromycetes</taxon>
        <taxon>Archaeosporales</taxon>
        <taxon>Ambisporaceae</taxon>
        <taxon>Ambispora</taxon>
    </lineage>
</organism>
<sequence>MSVPEACCTVPPVKSNYEPKGEYIQLDDIKVYTIGPKDAKNAVIIVYDIYGLHQNVLQTADILAEQLEFRVVIPDFFRGDPYKITDGGSREKLIDWLKEVAPEQKILNTIDIVVNYLRKEKNENFGLIGYCWGAKYAFLVAKQETFAAAVGIHPSFITEENQAGIKIPFAALPSKDDPDFAPFIESLKKEPFGQKSIHRRFDDMSHGFAGARGDWSDPLVGQRAQEAIQITANFLKENVGTRSNM</sequence>
<dbReference type="Proteomes" id="UP000789508">
    <property type="component" value="Unassembled WGS sequence"/>
</dbReference>
<dbReference type="EMBL" id="CAJVPS010011559">
    <property type="protein sequence ID" value="CAG8665541.1"/>
    <property type="molecule type" value="Genomic_DNA"/>
</dbReference>
<dbReference type="PANTHER" id="PTHR47668">
    <property type="entry name" value="DIENELACTONE HYDROLASE FAMILY PROTEIN (AFU_ORTHOLOGUE AFUA_6G01940)"/>
    <property type="match status" value="1"/>
</dbReference>
<accession>A0A9N9E9G2</accession>
<name>A0A9N9E9G2_9GLOM</name>
<gene>
    <name evidence="2" type="ORF">ALEPTO_LOCUS10443</name>
</gene>